<name>W2RQ46_CYPE1</name>
<evidence type="ECO:0000256" key="1">
    <source>
        <dbReference type="SAM" id="Phobius"/>
    </source>
</evidence>
<keyword evidence="1" id="KW-1133">Transmembrane helix</keyword>
<gene>
    <name evidence="2" type="ORF">HMPREF1541_07456</name>
</gene>
<accession>W2RQ46</accession>
<dbReference type="RefSeq" id="XP_008720002.1">
    <property type="nucleotide sequence ID" value="XM_008721780.1"/>
</dbReference>
<dbReference type="Proteomes" id="UP000030752">
    <property type="component" value="Unassembled WGS sequence"/>
</dbReference>
<dbReference type="VEuPathDB" id="FungiDB:HMPREF1541_07456"/>
<feature type="transmembrane region" description="Helical" evidence="1">
    <location>
        <begin position="380"/>
        <end position="400"/>
    </location>
</feature>
<dbReference type="EMBL" id="KB822723">
    <property type="protein sequence ID" value="ETN37833.1"/>
    <property type="molecule type" value="Genomic_DNA"/>
</dbReference>
<dbReference type="STRING" id="1220924.W2RQ46"/>
<feature type="transmembrane region" description="Helical" evidence="1">
    <location>
        <begin position="330"/>
        <end position="352"/>
    </location>
</feature>
<evidence type="ECO:0000313" key="3">
    <source>
        <dbReference type="Proteomes" id="UP000030752"/>
    </source>
</evidence>
<dbReference type="InParanoid" id="W2RQ46"/>
<proteinExistence type="predicted"/>
<keyword evidence="3" id="KW-1185">Reference proteome</keyword>
<keyword evidence="1" id="KW-0472">Membrane</keyword>
<dbReference type="HOGENOM" id="CLU_041307_4_1_1"/>
<dbReference type="AlphaFoldDB" id="W2RQ46"/>
<reference evidence="2 3" key="1">
    <citation type="submission" date="2013-03" db="EMBL/GenBank/DDBJ databases">
        <title>The Genome Sequence of Phialophora europaea CBS 101466.</title>
        <authorList>
            <consortium name="The Broad Institute Genomics Platform"/>
            <person name="Cuomo C."/>
            <person name="de Hoog S."/>
            <person name="Gorbushina A."/>
            <person name="Walker B."/>
            <person name="Young S.K."/>
            <person name="Zeng Q."/>
            <person name="Gargeya S."/>
            <person name="Fitzgerald M."/>
            <person name="Haas B."/>
            <person name="Abouelleil A."/>
            <person name="Allen A.W."/>
            <person name="Alvarado L."/>
            <person name="Arachchi H.M."/>
            <person name="Berlin A.M."/>
            <person name="Chapman S.B."/>
            <person name="Gainer-Dewar J."/>
            <person name="Goldberg J."/>
            <person name="Griggs A."/>
            <person name="Gujja S."/>
            <person name="Hansen M."/>
            <person name="Howarth C."/>
            <person name="Imamovic A."/>
            <person name="Ireland A."/>
            <person name="Larimer J."/>
            <person name="McCowan C."/>
            <person name="Murphy C."/>
            <person name="Pearson M."/>
            <person name="Poon T.W."/>
            <person name="Priest M."/>
            <person name="Roberts A."/>
            <person name="Saif S."/>
            <person name="Shea T."/>
            <person name="Sisk P."/>
            <person name="Sykes S."/>
            <person name="Wortman J."/>
            <person name="Nusbaum C."/>
            <person name="Birren B."/>
        </authorList>
    </citation>
    <scope>NUCLEOTIDE SEQUENCE [LARGE SCALE GENOMIC DNA]</scope>
    <source>
        <strain evidence="2 3">CBS 101466</strain>
    </source>
</reference>
<dbReference type="GeneID" id="19974795"/>
<protein>
    <submittedName>
        <fullName evidence="2">Uncharacterized protein</fullName>
    </submittedName>
</protein>
<sequence length="470" mass="51458">MASNLLHDSCRYQRYQELLEDTSIPPTSRINVLEIDLPKSPSHFQGPYAYSQDVSQLTQLSNSPIRVILAALDYPSTHTNLVLETLISLFDIPTAFLSERVQGVTHSLNVETSPAGGVTCWLHFLCKAIVKRPDAPTWHRAGFFLTHTPQNGTTLLCFGASKTLITRLQRLPFSAWQSIATDPLAILAIVLSDLQLIIDEQVWALNDRVGDYEHRAITTTRTMSAFPDDYFQELHLWAKNVIHLKEAADASLCTCQSLLDAIKNRSTLSFSGGSNTTATLAYLYTLMHSTTLRTASLHSRIQNTIALSFNLVAQTDSHSLRAESSSMHTIAITTLIFLPISTVATIFGSQFFSFNPPEDAATPADGGPEAASLVLSKEFWLFWVITVPLTVAVLGIWLGFHPEAVRRWWRRNIRKGKDRQREDEEGGGGVLMGIAVPAGGTALQNLSIQATGASGLSGSSTLEGGSKGPH</sequence>
<organism evidence="2 3">
    <name type="scientific">Cyphellophora europaea (strain CBS 101466)</name>
    <name type="common">Phialophora europaea</name>
    <dbReference type="NCBI Taxonomy" id="1220924"/>
    <lineage>
        <taxon>Eukaryota</taxon>
        <taxon>Fungi</taxon>
        <taxon>Dikarya</taxon>
        <taxon>Ascomycota</taxon>
        <taxon>Pezizomycotina</taxon>
        <taxon>Eurotiomycetes</taxon>
        <taxon>Chaetothyriomycetidae</taxon>
        <taxon>Chaetothyriales</taxon>
        <taxon>Cyphellophoraceae</taxon>
        <taxon>Cyphellophora</taxon>
    </lineage>
</organism>
<evidence type="ECO:0000313" key="2">
    <source>
        <dbReference type="EMBL" id="ETN37833.1"/>
    </source>
</evidence>
<dbReference type="eggNOG" id="ENOG502SH5D">
    <property type="taxonomic scope" value="Eukaryota"/>
</dbReference>
<dbReference type="OrthoDB" id="1046782at2759"/>
<dbReference type="Gene3D" id="1.20.58.340">
    <property type="entry name" value="Magnesium transport protein CorA, transmembrane region"/>
    <property type="match status" value="1"/>
</dbReference>
<keyword evidence="1" id="KW-0812">Transmembrane</keyword>